<dbReference type="RefSeq" id="XP_031853389.1">
    <property type="nucleotide sequence ID" value="XM_031997498.1"/>
</dbReference>
<gene>
    <name evidence="2" type="ORF">SAPINGB_P002780</name>
</gene>
<keyword evidence="3" id="KW-1185">Reference proteome</keyword>
<dbReference type="GeneID" id="43581598"/>
<evidence type="ECO:0000313" key="2">
    <source>
        <dbReference type="EMBL" id="VVT50488.1"/>
    </source>
</evidence>
<feature type="signal peptide" evidence="1">
    <location>
        <begin position="1"/>
        <end position="17"/>
    </location>
</feature>
<dbReference type="EMBL" id="CABVLU010000002">
    <property type="protein sequence ID" value="VVT50488.1"/>
    <property type="molecule type" value="Genomic_DNA"/>
</dbReference>
<proteinExistence type="predicted"/>
<dbReference type="OrthoDB" id="5415592at2759"/>
<feature type="chain" id="PRO_5023022860" evidence="1">
    <location>
        <begin position="18"/>
        <end position="236"/>
    </location>
</feature>
<sequence>MKFIVLSFASMAALAQAAFTPGASFGLLTIRSGSPVHLTSPSISDNKLVLGSSSDYFTGTFTTEGYVKVKGTDLYLAVASDKSIVLSSTPSTFDVDGTYFSADGTEGFSAVLENSVYALYSGDVTTTNTKYNVIFRVLWDESSSGASSVASSTAKTSTVATSSAVHTTSAAHNSTATHTTSVIHTTATPNATATHSPSHNATVSPTVPQVNGASFGANINCAVAVAAGIVGSVLFL</sequence>
<reference evidence="2 3" key="1">
    <citation type="submission" date="2019-09" db="EMBL/GenBank/DDBJ databases">
        <authorList>
            <person name="Brejova B."/>
        </authorList>
    </citation>
    <scope>NUCLEOTIDE SEQUENCE [LARGE SCALE GENOMIC DNA]</scope>
</reference>
<keyword evidence="1" id="KW-0732">Signal</keyword>
<evidence type="ECO:0000313" key="3">
    <source>
        <dbReference type="Proteomes" id="UP000398389"/>
    </source>
</evidence>
<dbReference type="Proteomes" id="UP000398389">
    <property type="component" value="Unassembled WGS sequence"/>
</dbReference>
<protein>
    <submittedName>
        <fullName evidence="2">Uncharacterized protein</fullName>
    </submittedName>
</protein>
<organism evidence="2 3">
    <name type="scientific">Magnusiomyces paraingens</name>
    <dbReference type="NCBI Taxonomy" id="2606893"/>
    <lineage>
        <taxon>Eukaryota</taxon>
        <taxon>Fungi</taxon>
        <taxon>Dikarya</taxon>
        <taxon>Ascomycota</taxon>
        <taxon>Saccharomycotina</taxon>
        <taxon>Dipodascomycetes</taxon>
        <taxon>Dipodascales</taxon>
        <taxon>Dipodascaceae</taxon>
        <taxon>Magnusiomyces</taxon>
    </lineage>
</organism>
<dbReference type="AlphaFoldDB" id="A0A5E8BLG4"/>
<name>A0A5E8BLG4_9ASCO</name>
<evidence type="ECO:0000256" key="1">
    <source>
        <dbReference type="SAM" id="SignalP"/>
    </source>
</evidence>
<accession>A0A5E8BLG4</accession>